<evidence type="ECO:0000313" key="1">
    <source>
        <dbReference type="EMBL" id="GIY23689.1"/>
    </source>
</evidence>
<dbReference type="Proteomes" id="UP001054945">
    <property type="component" value="Unassembled WGS sequence"/>
</dbReference>
<accession>A0AAV4RQ42</accession>
<proteinExistence type="predicted"/>
<evidence type="ECO:0008006" key="3">
    <source>
        <dbReference type="Google" id="ProtNLM"/>
    </source>
</evidence>
<comment type="caution">
    <text evidence="1">The sequence shown here is derived from an EMBL/GenBank/DDBJ whole genome shotgun (WGS) entry which is preliminary data.</text>
</comment>
<protein>
    <recommendedName>
        <fullName evidence="3">Secreted protein</fullName>
    </recommendedName>
</protein>
<dbReference type="AlphaFoldDB" id="A0AAV4RQ42"/>
<organism evidence="1 2">
    <name type="scientific">Caerostris extrusa</name>
    <name type="common">Bark spider</name>
    <name type="synonym">Caerostris bankana</name>
    <dbReference type="NCBI Taxonomy" id="172846"/>
    <lineage>
        <taxon>Eukaryota</taxon>
        <taxon>Metazoa</taxon>
        <taxon>Ecdysozoa</taxon>
        <taxon>Arthropoda</taxon>
        <taxon>Chelicerata</taxon>
        <taxon>Arachnida</taxon>
        <taxon>Araneae</taxon>
        <taxon>Araneomorphae</taxon>
        <taxon>Entelegynae</taxon>
        <taxon>Araneoidea</taxon>
        <taxon>Araneidae</taxon>
        <taxon>Caerostris</taxon>
    </lineage>
</organism>
<keyword evidence="2" id="KW-1185">Reference proteome</keyword>
<dbReference type="EMBL" id="BPLR01008302">
    <property type="protein sequence ID" value="GIY23689.1"/>
    <property type="molecule type" value="Genomic_DNA"/>
</dbReference>
<gene>
    <name evidence="1" type="ORF">CEXT_597661</name>
</gene>
<name>A0AAV4RQ42_CAEEX</name>
<sequence>MLLFLTTIICFGTKLHFIDYKRYSEVVEVPLTAETRVEHPRNKVPVCIFMKGTTAYLRTSIFSRFIRHFVLSGSSAAVLGTWGYISFERVVVFLIENQ</sequence>
<evidence type="ECO:0000313" key="2">
    <source>
        <dbReference type="Proteomes" id="UP001054945"/>
    </source>
</evidence>
<reference evidence="1 2" key="1">
    <citation type="submission" date="2021-06" db="EMBL/GenBank/DDBJ databases">
        <title>Caerostris extrusa draft genome.</title>
        <authorList>
            <person name="Kono N."/>
            <person name="Arakawa K."/>
        </authorList>
    </citation>
    <scope>NUCLEOTIDE SEQUENCE [LARGE SCALE GENOMIC DNA]</scope>
</reference>